<name>A0AAV1FSX1_XYRNO</name>
<proteinExistence type="predicted"/>
<feature type="region of interest" description="Disordered" evidence="1">
    <location>
        <begin position="36"/>
        <end position="60"/>
    </location>
</feature>
<dbReference type="Proteomes" id="UP001178508">
    <property type="component" value="Chromosome 9"/>
</dbReference>
<dbReference type="AlphaFoldDB" id="A0AAV1FSX1"/>
<accession>A0AAV1FSX1</accession>
<feature type="region of interest" description="Disordered" evidence="1">
    <location>
        <begin position="82"/>
        <end position="110"/>
    </location>
</feature>
<dbReference type="EMBL" id="OY660872">
    <property type="protein sequence ID" value="CAJ1063503.1"/>
    <property type="molecule type" value="Genomic_DNA"/>
</dbReference>
<feature type="compositionally biased region" description="Basic and acidic residues" evidence="1">
    <location>
        <begin position="39"/>
        <end position="52"/>
    </location>
</feature>
<gene>
    <name evidence="2" type="ORF">XNOV1_A009523</name>
</gene>
<evidence type="ECO:0000313" key="3">
    <source>
        <dbReference type="Proteomes" id="UP001178508"/>
    </source>
</evidence>
<organism evidence="2 3">
    <name type="scientific">Xyrichtys novacula</name>
    <name type="common">Pearly razorfish</name>
    <name type="synonym">Hemipteronotus novacula</name>
    <dbReference type="NCBI Taxonomy" id="13765"/>
    <lineage>
        <taxon>Eukaryota</taxon>
        <taxon>Metazoa</taxon>
        <taxon>Chordata</taxon>
        <taxon>Craniata</taxon>
        <taxon>Vertebrata</taxon>
        <taxon>Euteleostomi</taxon>
        <taxon>Actinopterygii</taxon>
        <taxon>Neopterygii</taxon>
        <taxon>Teleostei</taxon>
        <taxon>Neoteleostei</taxon>
        <taxon>Acanthomorphata</taxon>
        <taxon>Eupercaria</taxon>
        <taxon>Labriformes</taxon>
        <taxon>Labridae</taxon>
        <taxon>Xyrichtys</taxon>
    </lineage>
</organism>
<evidence type="ECO:0000313" key="2">
    <source>
        <dbReference type="EMBL" id="CAJ1063503.1"/>
    </source>
</evidence>
<evidence type="ECO:0000256" key="1">
    <source>
        <dbReference type="SAM" id="MobiDB-lite"/>
    </source>
</evidence>
<reference evidence="2" key="1">
    <citation type="submission" date="2023-08" db="EMBL/GenBank/DDBJ databases">
        <authorList>
            <person name="Alioto T."/>
            <person name="Alioto T."/>
            <person name="Gomez Garrido J."/>
        </authorList>
    </citation>
    <scope>NUCLEOTIDE SEQUENCE</scope>
</reference>
<protein>
    <submittedName>
        <fullName evidence="2">Uncharacterized protein</fullName>
    </submittedName>
</protein>
<keyword evidence="3" id="KW-1185">Reference proteome</keyword>
<sequence length="110" mass="12034">MRGNGGHLPLCMGPCPARFCCRDVERYRGAATVTCPGARTDDDAPGHLPPEKRSHRVRRDCRDEPETGVRCGSLCFLLNEETTEEEDGNREEVYPGGGTARRLTSTSPDG</sequence>